<evidence type="ECO:0000256" key="1">
    <source>
        <dbReference type="SAM" id="Coils"/>
    </source>
</evidence>
<reference evidence="3" key="2">
    <citation type="submission" date="2023-06" db="EMBL/GenBank/DDBJ databases">
        <title>Identification and characterization of horizontal gene transfer across gut microbiota members of farm animals based on homology search.</title>
        <authorList>
            <person name="Zeman M."/>
            <person name="Kubasova T."/>
            <person name="Jahodarova E."/>
            <person name="Nykrynova M."/>
            <person name="Rychlik I."/>
        </authorList>
    </citation>
    <scope>NUCLEOTIDE SEQUENCE [LARGE SCALE GENOMIC DNA]</scope>
    <source>
        <strain evidence="3">ET39</strain>
    </source>
</reference>
<keyword evidence="1" id="KW-0175">Coiled coil</keyword>
<comment type="caution">
    <text evidence="2">The sequence shown here is derived from an EMBL/GenBank/DDBJ whole genome shotgun (WGS) entry which is preliminary data.</text>
</comment>
<feature type="coiled-coil region" evidence="1">
    <location>
        <begin position="7"/>
        <end position="60"/>
    </location>
</feature>
<evidence type="ECO:0000313" key="2">
    <source>
        <dbReference type="EMBL" id="MDM8156219.1"/>
    </source>
</evidence>
<proteinExistence type="predicted"/>
<name>A0ABT7U9D9_9FIRM</name>
<accession>A0ABT7U9D9</accession>
<organism evidence="2 3">
    <name type="scientific">Amedibacillus dolichus</name>
    <dbReference type="NCBI Taxonomy" id="31971"/>
    <lineage>
        <taxon>Bacteria</taxon>
        <taxon>Bacillati</taxon>
        <taxon>Bacillota</taxon>
        <taxon>Erysipelotrichia</taxon>
        <taxon>Erysipelotrichales</taxon>
        <taxon>Erysipelotrichaceae</taxon>
        <taxon>Amedibacillus</taxon>
    </lineage>
</organism>
<evidence type="ECO:0000313" key="3">
    <source>
        <dbReference type="Proteomes" id="UP001529340"/>
    </source>
</evidence>
<reference evidence="2 3" key="3">
    <citation type="submission" date="2023-06" db="EMBL/GenBank/DDBJ databases">
        <authorList>
            <person name="Zeman M."/>
            <person name="Kubasova T."/>
            <person name="Jahodarova E."/>
            <person name="Nykrynova M."/>
            <person name="Rychlik I."/>
        </authorList>
    </citation>
    <scope>NUCLEOTIDE SEQUENCE [LARGE SCALE GENOMIC DNA]</scope>
    <source>
        <strain evidence="2 3">ET39</strain>
    </source>
</reference>
<reference evidence="2 3" key="1">
    <citation type="submission" date="2023-06" db="EMBL/GenBank/DDBJ databases">
        <title>Identification and characterization of horizontal gene transfer across gut microbiota members of farm animals based on homology search.</title>
        <authorList>
            <person name="Schwarzerova J."/>
            <person name="Nykrynova M."/>
            <person name="Jureckova K."/>
            <person name="Cejkova D."/>
            <person name="Rychlik I."/>
        </authorList>
    </citation>
    <scope>NUCLEOTIDE SEQUENCE [LARGE SCALE GENOMIC DNA]</scope>
    <source>
        <strain evidence="2 3">ET39</strain>
    </source>
</reference>
<protein>
    <submittedName>
        <fullName evidence="2">Uncharacterized protein</fullName>
    </submittedName>
</protein>
<gene>
    <name evidence="2" type="ORF">QUV96_01045</name>
</gene>
<keyword evidence="3" id="KW-1185">Reference proteome</keyword>
<dbReference type="Proteomes" id="UP001529340">
    <property type="component" value="Unassembled WGS sequence"/>
</dbReference>
<dbReference type="EMBL" id="JAUDCG010000003">
    <property type="protein sequence ID" value="MDM8156219.1"/>
    <property type="molecule type" value="Genomic_DNA"/>
</dbReference>
<sequence length="186" mass="21385">MEDKKLIEEARAEVENIQKDVQTQLATFEESDNEENKRLLADAREKLQKLIADTSQWLKENTDREKIAENMTRLRDECIQLLTITKEKAIEVSKNEEFRATLHSGKEFIIGSGRLIASGVRAGADKLMENEKFASFVSKVNDKVEDIREDERVQEGAQRLRKGTMKLADRAYGGLKHFLNKDDEDK</sequence>
<dbReference type="RefSeq" id="WP_289606689.1">
    <property type="nucleotide sequence ID" value="NZ_JAUDCG010000003.1"/>
</dbReference>